<keyword evidence="1" id="KW-0472">Membrane</keyword>
<evidence type="ECO:0000313" key="2">
    <source>
        <dbReference type="EMBL" id="QNP28519.1"/>
    </source>
</evidence>
<feature type="transmembrane region" description="Helical" evidence="1">
    <location>
        <begin position="183"/>
        <end position="200"/>
    </location>
</feature>
<evidence type="ECO:0000313" key="3">
    <source>
        <dbReference type="Proteomes" id="UP000516013"/>
    </source>
</evidence>
<keyword evidence="1" id="KW-0812">Transmembrane</keyword>
<feature type="transmembrane region" description="Helical" evidence="1">
    <location>
        <begin position="149"/>
        <end position="171"/>
    </location>
</feature>
<organism evidence="2 3">
    <name type="scientific">Cylindrospermopsis curvispora GIHE-G1</name>
    <dbReference type="NCBI Taxonomy" id="2666332"/>
    <lineage>
        <taxon>Bacteria</taxon>
        <taxon>Bacillati</taxon>
        <taxon>Cyanobacteriota</taxon>
        <taxon>Cyanophyceae</taxon>
        <taxon>Nostocales</taxon>
        <taxon>Aphanizomenonaceae</taxon>
        <taxon>Cylindrospermopsis</taxon>
    </lineage>
</organism>
<reference evidence="2 3" key="1">
    <citation type="submission" date="2020-08" db="EMBL/GenBank/DDBJ databases">
        <title>Complete genome sequence of Raphidiopsis curvispora isolated from drinking water reservoir in South Korea.</title>
        <authorList>
            <person name="Jeong J."/>
        </authorList>
    </citation>
    <scope>NUCLEOTIDE SEQUENCE [LARGE SCALE GENOMIC DNA]</scope>
    <source>
        <strain evidence="2 3">GIHE-G1</strain>
    </source>
</reference>
<dbReference type="EMBL" id="CP060822">
    <property type="protein sequence ID" value="QNP28519.1"/>
    <property type="molecule type" value="Genomic_DNA"/>
</dbReference>
<dbReference type="RefSeq" id="WP_187705360.1">
    <property type="nucleotide sequence ID" value="NZ_CP060822.1"/>
</dbReference>
<keyword evidence="1" id="KW-1133">Transmembrane helix</keyword>
<accession>A0A7H0EXK3</accession>
<sequence length="373" mass="41481">MKLYLYLLAGISSALLGWNIGQFFITDLGLFPQYPEITLFPCIAVSLSCSMVLNEIFISNPTRVKRSFETAKPPLLIATGLGIISGLVAGIISQILFWPVIRVPTPIVRTLGWLLIGVSVGLAEGLTWRWHSMEASGKKRLQQRLKISVIAASGASLIAAVLFEIVRLAMGKMPPDLKSIEDIIGFSILGLLLGAVFSVTNSPSYIAALRAGKGFEYKDFREDTQDVLTEDQSYFSYPLINSNSHQLSFVNNVEENEETNDIKSNEIQEGLSIQLPARGRIRIGSDSMNTDITIPGLPPHIADIEIQKRAANLIPDSEFFQAIAVNGVTLRHNRQVSLRHNYLLTLYTVNQAGVKQEKYYRFVYYNRFLDPQA</sequence>
<feature type="transmembrane region" description="Helical" evidence="1">
    <location>
        <begin position="107"/>
        <end position="128"/>
    </location>
</feature>
<evidence type="ECO:0000256" key="1">
    <source>
        <dbReference type="SAM" id="Phobius"/>
    </source>
</evidence>
<name>A0A7H0EXK3_9CYAN</name>
<dbReference type="KEGG" id="ccur:IAR63_11405"/>
<feature type="transmembrane region" description="Helical" evidence="1">
    <location>
        <begin position="5"/>
        <end position="25"/>
    </location>
</feature>
<gene>
    <name evidence="2" type="ORF">IAR63_11405</name>
</gene>
<dbReference type="Proteomes" id="UP000516013">
    <property type="component" value="Chromosome"/>
</dbReference>
<dbReference type="AlphaFoldDB" id="A0A7H0EXK3"/>
<protein>
    <submittedName>
        <fullName evidence="2">Uncharacterized protein</fullName>
    </submittedName>
</protein>
<keyword evidence="3" id="KW-1185">Reference proteome</keyword>
<feature type="transmembrane region" description="Helical" evidence="1">
    <location>
        <begin position="75"/>
        <end position="101"/>
    </location>
</feature>
<proteinExistence type="predicted"/>
<feature type="transmembrane region" description="Helical" evidence="1">
    <location>
        <begin position="37"/>
        <end position="54"/>
    </location>
</feature>